<feature type="transmembrane region" description="Helical" evidence="7">
    <location>
        <begin position="161"/>
        <end position="181"/>
    </location>
</feature>
<feature type="transmembrane region" description="Helical" evidence="7">
    <location>
        <begin position="193"/>
        <end position="215"/>
    </location>
</feature>
<evidence type="ECO:0000313" key="8">
    <source>
        <dbReference type="EMBL" id="AIY90383.1"/>
    </source>
</evidence>
<feature type="transmembrane region" description="Helical" evidence="7">
    <location>
        <begin position="277"/>
        <end position="294"/>
    </location>
</feature>
<evidence type="ECO:0000256" key="7">
    <source>
        <dbReference type="SAM" id="Phobius"/>
    </source>
</evidence>
<reference evidence="8 9" key="1">
    <citation type="journal article" date="2015" name="Appl. Environ. Microbiol.">
        <title>The Geoglobus acetivorans genome: Fe(III) reduction, acetate utilization, autotrophic growth, and degradation of aromatic compounds in a hyperthermophilic archaeon.</title>
        <authorList>
            <person name="Mardanov A.V."/>
            <person name="Slododkina G.B."/>
            <person name="Slobodkin A.I."/>
            <person name="Beletsky A.V."/>
            <person name="Gavrilov S.N."/>
            <person name="Kublanov I.V."/>
            <person name="Bonch-Osmolovskaya E.A."/>
            <person name="Skryabin K.G."/>
            <person name="Ravin N.V."/>
        </authorList>
    </citation>
    <scope>NUCLEOTIDE SEQUENCE [LARGE SCALE GENOMIC DNA]</scope>
    <source>
        <strain evidence="8 9">SBH6</strain>
    </source>
</reference>
<sequence length="385" mass="43361">MSATTLFEGYVYPNHEVFWGILIVIYPYFVSIITGMVTVYAIAEFWKKELKDLEKLVVVSSLPFVLSALMPLLLDLGQPQRAFELYVTPNFSSVMAVFGIVYLTELFTLLGEMWFLFRIDIVNRALSERNPVLRLLYRVLTLGVYDTSEEARNVDKKVIKILTGIELIAAWCLSYVSFLFGVVKSNPWWNTTILPVSFVFGGLAAGGAMVLLLYMAFTARYGVERKPEIIATVSNYVFYFLLAAFALETINTILYAYKEDIAWAVIKLASTQLAIPLAIQVIGSLEALLFLRYICYKCRNGSMNTLFVTIAALTILVVVFAMRWNMVIGAQLIDYSLRGFVSYTPPLLGREGLLAALGVLLAPFVMLPIVTYFFPPYEKKVSVKL</sequence>
<keyword evidence="5 7" id="KW-1133">Transmembrane helix</keyword>
<feature type="transmembrane region" description="Helical" evidence="7">
    <location>
        <begin position="236"/>
        <end position="257"/>
    </location>
</feature>
<evidence type="ECO:0000256" key="5">
    <source>
        <dbReference type="ARBA" id="ARBA00022989"/>
    </source>
</evidence>
<dbReference type="KEGG" id="gac:GACE_1342"/>
<proteinExistence type="inferred from homology"/>
<comment type="subcellular location">
    <subcellularLocation>
        <location evidence="1">Cell membrane</location>
        <topology evidence="1">Multi-pass membrane protein</topology>
    </subcellularLocation>
</comment>
<dbReference type="AlphaFoldDB" id="A0A0A7GEY7"/>
<keyword evidence="6 7" id="KW-0472">Membrane</keyword>
<evidence type="ECO:0000256" key="4">
    <source>
        <dbReference type="ARBA" id="ARBA00022692"/>
    </source>
</evidence>
<dbReference type="EMBL" id="CP009552">
    <property type="protein sequence ID" value="AIY90383.1"/>
    <property type="molecule type" value="Genomic_DNA"/>
</dbReference>
<protein>
    <submittedName>
        <fullName evidence="8">Polysulfide reductase NrfD</fullName>
    </submittedName>
</protein>
<evidence type="ECO:0000256" key="3">
    <source>
        <dbReference type="ARBA" id="ARBA00022475"/>
    </source>
</evidence>
<gene>
    <name evidence="8" type="ORF">GACE_1342</name>
</gene>
<dbReference type="HOGENOM" id="CLU_045348_3_0_2"/>
<dbReference type="STRING" id="565033.GACE_1342"/>
<organism evidence="8 9">
    <name type="scientific">Geoglobus acetivorans</name>
    <dbReference type="NCBI Taxonomy" id="565033"/>
    <lineage>
        <taxon>Archaea</taxon>
        <taxon>Methanobacteriati</taxon>
        <taxon>Methanobacteriota</taxon>
        <taxon>Archaeoglobi</taxon>
        <taxon>Archaeoglobales</taxon>
        <taxon>Archaeoglobaceae</taxon>
        <taxon>Geoglobus</taxon>
    </lineage>
</organism>
<dbReference type="GO" id="GO:0005886">
    <property type="term" value="C:plasma membrane"/>
    <property type="evidence" value="ECO:0007669"/>
    <property type="project" value="UniProtKB-SubCell"/>
</dbReference>
<dbReference type="InterPro" id="IPR005614">
    <property type="entry name" value="NrfD-like"/>
</dbReference>
<feature type="transmembrane region" description="Helical" evidence="7">
    <location>
        <begin position="353"/>
        <end position="374"/>
    </location>
</feature>
<evidence type="ECO:0000313" key="9">
    <source>
        <dbReference type="Proteomes" id="UP000030624"/>
    </source>
</evidence>
<evidence type="ECO:0000256" key="1">
    <source>
        <dbReference type="ARBA" id="ARBA00004651"/>
    </source>
</evidence>
<feature type="transmembrane region" description="Helical" evidence="7">
    <location>
        <begin position="94"/>
        <end position="117"/>
    </location>
</feature>
<keyword evidence="4 7" id="KW-0812">Transmembrane</keyword>
<dbReference type="PANTHER" id="PTHR34856:SF2">
    <property type="entry name" value="PROTEIN NRFD"/>
    <property type="match status" value="1"/>
</dbReference>
<dbReference type="GeneID" id="24797922"/>
<feature type="transmembrane region" description="Helical" evidence="7">
    <location>
        <begin position="55"/>
        <end position="74"/>
    </location>
</feature>
<evidence type="ECO:0000256" key="6">
    <source>
        <dbReference type="ARBA" id="ARBA00023136"/>
    </source>
</evidence>
<dbReference type="Gene3D" id="1.20.1630.10">
    <property type="entry name" value="Formate dehydrogenase/DMSO reductase domain"/>
    <property type="match status" value="1"/>
</dbReference>
<dbReference type="eggNOG" id="arCOG02024">
    <property type="taxonomic scope" value="Archaea"/>
</dbReference>
<dbReference type="RefSeq" id="WP_048092154.1">
    <property type="nucleotide sequence ID" value="NZ_CP009552.1"/>
</dbReference>
<keyword evidence="3" id="KW-1003">Cell membrane</keyword>
<evidence type="ECO:0000256" key="2">
    <source>
        <dbReference type="ARBA" id="ARBA00008929"/>
    </source>
</evidence>
<dbReference type="Pfam" id="PF03916">
    <property type="entry name" value="NrfD"/>
    <property type="match status" value="1"/>
</dbReference>
<comment type="similarity">
    <text evidence="2">Belongs to the NrfD family.</text>
</comment>
<dbReference type="InterPro" id="IPR052049">
    <property type="entry name" value="Electron_transfer_protein"/>
</dbReference>
<name>A0A0A7GEY7_GEOAI</name>
<accession>A0A0A7GEY7</accession>
<dbReference type="PANTHER" id="PTHR34856">
    <property type="entry name" value="PROTEIN NRFD"/>
    <property type="match status" value="1"/>
</dbReference>
<feature type="transmembrane region" description="Helical" evidence="7">
    <location>
        <begin position="17"/>
        <end position="43"/>
    </location>
</feature>
<feature type="transmembrane region" description="Helical" evidence="7">
    <location>
        <begin position="306"/>
        <end position="333"/>
    </location>
</feature>
<dbReference type="Proteomes" id="UP000030624">
    <property type="component" value="Chromosome"/>
</dbReference>